<comment type="caution">
    <text evidence="3">The sequence shown here is derived from an EMBL/GenBank/DDBJ whole genome shotgun (WGS) entry which is preliminary data.</text>
</comment>
<dbReference type="InterPro" id="IPR013094">
    <property type="entry name" value="AB_hydrolase_3"/>
</dbReference>
<evidence type="ECO:0000259" key="2">
    <source>
        <dbReference type="Pfam" id="PF07859"/>
    </source>
</evidence>
<keyword evidence="4" id="KW-1185">Reference proteome</keyword>
<gene>
    <name evidence="3" type="ORF">PECAL_2P02810</name>
</gene>
<organism evidence="3 4">
    <name type="scientific">Pelagomonas calceolata</name>
    <dbReference type="NCBI Taxonomy" id="35677"/>
    <lineage>
        <taxon>Eukaryota</taxon>
        <taxon>Sar</taxon>
        <taxon>Stramenopiles</taxon>
        <taxon>Ochrophyta</taxon>
        <taxon>Pelagophyceae</taxon>
        <taxon>Pelagomonadales</taxon>
        <taxon>Pelagomonadaceae</taxon>
        <taxon>Pelagomonas</taxon>
    </lineage>
</organism>
<dbReference type="PANTHER" id="PTHR48081">
    <property type="entry name" value="AB HYDROLASE SUPERFAMILY PROTEIN C4A8.06C"/>
    <property type="match status" value="1"/>
</dbReference>
<protein>
    <recommendedName>
        <fullName evidence="2">Alpha/beta hydrolase fold-3 domain-containing protein</fullName>
    </recommendedName>
</protein>
<reference evidence="3" key="1">
    <citation type="submission" date="2021-11" db="EMBL/GenBank/DDBJ databases">
        <authorList>
            <consortium name="Genoscope - CEA"/>
            <person name="William W."/>
        </authorList>
    </citation>
    <scope>NUCLEOTIDE SEQUENCE</scope>
</reference>
<name>A0A8J2WT53_9STRA</name>
<dbReference type="PANTHER" id="PTHR48081:SF8">
    <property type="entry name" value="ALPHA_BETA HYDROLASE FOLD-3 DOMAIN-CONTAINING PROTEIN-RELATED"/>
    <property type="match status" value="1"/>
</dbReference>
<evidence type="ECO:0000313" key="4">
    <source>
        <dbReference type="Proteomes" id="UP000789595"/>
    </source>
</evidence>
<dbReference type="SUPFAM" id="SSF53474">
    <property type="entry name" value="alpha/beta-Hydrolases"/>
    <property type="match status" value="1"/>
</dbReference>
<dbReference type="Proteomes" id="UP000789595">
    <property type="component" value="Unassembled WGS sequence"/>
</dbReference>
<accession>A0A8J2WT53</accession>
<evidence type="ECO:0000313" key="3">
    <source>
        <dbReference type="EMBL" id="CAH0367267.1"/>
    </source>
</evidence>
<dbReference type="EMBL" id="CAKKNE010000002">
    <property type="protein sequence ID" value="CAH0367267.1"/>
    <property type="molecule type" value="Genomic_DNA"/>
</dbReference>
<evidence type="ECO:0000256" key="1">
    <source>
        <dbReference type="ARBA" id="ARBA00022801"/>
    </source>
</evidence>
<dbReference type="GO" id="GO:0016787">
    <property type="term" value="F:hydrolase activity"/>
    <property type="evidence" value="ECO:0007669"/>
    <property type="project" value="UniProtKB-KW"/>
</dbReference>
<proteinExistence type="predicted"/>
<dbReference type="AlphaFoldDB" id="A0A8J2WT53"/>
<keyword evidence="1" id="KW-0378">Hydrolase</keyword>
<dbReference type="Pfam" id="PF07859">
    <property type="entry name" value="Abhydrolase_3"/>
    <property type="match status" value="1"/>
</dbReference>
<dbReference type="InterPro" id="IPR029058">
    <property type="entry name" value="AB_hydrolase_fold"/>
</dbReference>
<dbReference type="Gene3D" id="3.40.50.1820">
    <property type="entry name" value="alpha/beta hydrolase"/>
    <property type="match status" value="1"/>
</dbReference>
<feature type="domain" description="Alpha/beta hydrolase fold-3" evidence="2">
    <location>
        <begin position="125"/>
        <end position="323"/>
    </location>
</feature>
<sequence length="353" mass="37288">MLLRSLRRAANTARTMRRLETCASTGAAHLRLPGELNALPAVLASLVTPPDVTALNAKVEAAAAQTPPLDAINDPVGAREARAAIYEHEPRRVDDSIPGLQASDPPVGISVFEPPAGTAVSGLYLQFHGGGWVVGSAYGQSDGRLQRMADDLSAVVVSVEYRLAPEATYPAPVDDAVAALNWAVRVGAEKYGAPALVAGGESSGAHLLLAGLLRCSADVRRRYAALNLVYGYTDLVGTPSRLAFGRRLVFCNSELDWFARLFCPDAATRADASPLRADLPADLPPALFSVGTCDALLDDTLELARRWPAPSDLVLYPGAAHGVGHFGPHEHTAQGEDLLRRVDAYIGAAFARS</sequence>
<dbReference type="OrthoDB" id="433474at2759"/>
<dbReference type="InterPro" id="IPR050300">
    <property type="entry name" value="GDXG_lipolytic_enzyme"/>
</dbReference>